<keyword evidence="1" id="KW-0812">Transmembrane</keyword>
<dbReference type="RefSeq" id="WP_303592775.1">
    <property type="nucleotide sequence ID" value="NZ_JAUORK010000002.1"/>
</dbReference>
<dbReference type="Proteomes" id="UP001170481">
    <property type="component" value="Unassembled WGS sequence"/>
</dbReference>
<protein>
    <submittedName>
        <fullName evidence="3">Tripartite tricarboxylate transporter TctB family protein</fullName>
    </submittedName>
</protein>
<reference evidence="3" key="1">
    <citation type="submission" date="2023-07" db="EMBL/GenBank/DDBJ databases">
        <title>Genome content predicts the carbon catabolic preferences of heterotrophic bacteria.</title>
        <authorList>
            <person name="Gralka M."/>
        </authorList>
    </citation>
    <scope>NUCLEOTIDE SEQUENCE</scope>
    <source>
        <strain evidence="3">C2R13</strain>
    </source>
</reference>
<comment type="caution">
    <text evidence="3">The sequence shown here is derived from an EMBL/GenBank/DDBJ whole genome shotgun (WGS) entry which is preliminary data.</text>
</comment>
<organism evidence="3 4">
    <name type="scientific">Cobetia amphilecti</name>
    <dbReference type="NCBI Taxonomy" id="1055104"/>
    <lineage>
        <taxon>Bacteria</taxon>
        <taxon>Pseudomonadati</taxon>
        <taxon>Pseudomonadota</taxon>
        <taxon>Gammaproteobacteria</taxon>
        <taxon>Oceanospirillales</taxon>
        <taxon>Halomonadaceae</taxon>
        <taxon>Cobetia</taxon>
    </lineage>
</organism>
<dbReference type="EMBL" id="JAUORK010000002">
    <property type="protein sequence ID" value="MDO6670917.1"/>
    <property type="molecule type" value="Genomic_DNA"/>
</dbReference>
<evidence type="ECO:0000259" key="2">
    <source>
        <dbReference type="Pfam" id="PF07331"/>
    </source>
</evidence>
<evidence type="ECO:0000313" key="3">
    <source>
        <dbReference type="EMBL" id="MDO6670917.1"/>
    </source>
</evidence>
<keyword evidence="1" id="KW-0472">Membrane</keyword>
<feature type="transmembrane region" description="Helical" evidence="1">
    <location>
        <begin position="7"/>
        <end position="24"/>
    </location>
</feature>
<proteinExistence type="predicted"/>
<dbReference type="InterPro" id="IPR009936">
    <property type="entry name" value="DUF1468"/>
</dbReference>
<keyword evidence="1" id="KW-1133">Transmembrane helix</keyword>
<gene>
    <name evidence="3" type="ORF">Q4535_02180</name>
</gene>
<evidence type="ECO:0000256" key="1">
    <source>
        <dbReference type="SAM" id="Phobius"/>
    </source>
</evidence>
<dbReference type="Pfam" id="PF07331">
    <property type="entry name" value="TctB"/>
    <property type="match status" value="1"/>
</dbReference>
<feature type="transmembrane region" description="Helical" evidence="1">
    <location>
        <begin position="98"/>
        <end position="116"/>
    </location>
</feature>
<feature type="transmembrane region" description="Helical" evidence="1">
    <location>
        <begin position="36"/>
        <end position="59"/>
    </location>
</feature>
<evidence type="ECO:0000313" key="4">
    <source>
        <dbReference type="Proteomes" id="UP001170481"/>
    </source>
</evidence>
<accession>A0AAP4TWR7</accession>
<dbReference type="AlphaFoldDB" id="A0AAP4TWR7"/>
<feature type="transmembrane region" description="Helical" evidence="1">
    <location>
        <begin position="71"/>
        <end position="92"/>
    </location>
</feature>
<feature type="domain" description="DUF1468" evidence="2">
    <location>
        <begin position="8"/>
        <end position="146"/>
    </location>
</feature>
<name>A0AAP4TWR7_9GAMM</name>
<sequence length="156" mass="17103">MRTNDKVTGVVTAAFGAAVIYASLDLKNLPRQEYGAGTFPTVIGALLILFGAILLVRGLRNREVWFAWQHPVPLIAFILTLVAICASIIAYIYLTPVVGFPVVSFVLLTLLLYTFHHRRWMPAAGIAVTATGVIWGVFGQLLHVPLELGLLEKVIY</sequence>
<feature type="transmembrane region" description="Helical" evidence="1">
    <location>
        <begin position="123"/>
        <end position="142"/>
    </location>
</feature>